<evidence type="ECO:0000313" key="2">
    <source>
        <dbReference type="EMBL" id="KAK1759944.1"/>
    </source>
</evidence>
<keyword evidence="1" id="KW-0812">Transmembrane</keyword>
<evidence type="ECO:0000313" key="3">
    <source>
        <dbReference type="Proteomes" id="UP001239445"/>
    </source>
</evidence>
<keyword evidence="1" id="KW-0472">Membrane</keyword>
<keyword evidence="1" id="KW-1133">Transmembrane helix</keyword>
<feature type="transmembrane region" description="Helical" evidence="1">
    <location>
        <begin position="59"/>
        <end position="78"/>
    </location>
</feature>
<proteinExistence type="predicted"/>
<organism evidence="2 3">
    <name type="scientific">Echria macrotheca</name>
    <dbReference type="NCBI Taxonomy" id="438768"/>
    <lineage>
        <taxon>Eukaryota</taxon>
        <taxon>Fungi</taxon>
        <taxon>Dikarya</taxon>
        <taxon>Ascomycota</taxon>
        <taxon>Pezizomycotina</taxon>
        <taxon>Sordariomycetes</taxon>
        <taxon>Sordariomycetidae</taxon>
        <taxon>Sordariales</taxon>
        <taxon>Schizotheciaceae</taxon>
        <taxon>Echria</taxon>
    </lineage>
</organism>
<reference evidence="2" key="1">
    <citation type="submission" date="2023-06" db="EMBL/GenBank/DDBJ databases">
        <title>Genome-scale phylogeny and comparative genomics of the fungal order Sordariales.</title>
        <authorList>
            <consortium name="Lawrence Berkeley National Laboratory"/>
            <person name="Hensen N."/>
            <person name="Bonometti L."/>
            <person name="Westerberg I."/>
            <person name="Brannstrom I.O."/>
            <person name="Guillou S."/>
            <person name="Cros-Aarteil S."/>
            <person name="Calhoun S."/>
            <person name="Haridas S."/>
            <person name="Kuo A."/>
            <person name="Mondo S."/>
            <person name="Pangilinan J."/>
            <person name="Riley R."/>
            <person name="Labutti K."/>
            <person name="Andreopoulos B."/>
            <person name="Lipzen A."/>
            <person name="Chen C."/>
            <person name="Yanf M."/>
            <person name="Daum C."/>
            <person name="Ng V."/>
            <person name="Clum A."/>
            <person name="Steindorff A."/>
            <person name="Ohm R."/>
            <person name="Martin F."/>
            <person name="Silar P."/>
            <person name="Natvig D."/>
            <person name="Lalanne C."/>
            <person name="Gautier V."/>
            <person name="Ament-Velasquez S.L."/>
            <person name="Kruys A."/>
            <person name="Hutchinson M.I."/>
            <person name="Powell A.J."/>
            <person name="Barry K."/>
            <person name="Miller A.N."/>
            <person name="Grigoriev I.V."/>
            <person name="Debuchy R."/>
            <person name="Gladieux P."/>
            <person name="Thoren M.H."/>
            <person name="Johannesson H."/>
        </authorList>
    </citation>
    <scope>NUCLEOTIDE SEQUENCE</scope>
    <source>
        <strain evidence="2">PSN4</strain>
    </source>
</reference>
<feature type="transmembrane region" description="Helical" evidence="1">
    <location>
        <begin position="170"/>
        <end position="189"/>
    </location>
</feature>
<sequence length="215" mass="23711">MDAQQPPKDSEQIEQMRVLVERLVQELQRAKSPPAPSPKPPPVPEPRVLKWLKTMMPTFIAIFGFGGQITFTVIPTITKDDDVPSAWGAAEVRAFLSLAWMFFTLGFGLSCAMALIPAWGDDDQAAMARLDPKRYERIVNSLCAVLHLFAALAFLFVSLVVAAYTPAVGWINVGVAGLGVLIAVVVYVIDTWLTKRPLVFIHVSTHEKLGMFSLF</sequence>
<name>A0AAJ0FFJ1_9PEZI</name>
<keyword evidence="3" id="KW-1185">Reference proteome</keyword>
<evidence type="ECO:0000256" key="1">
    <source>
        <dbReference type="SAM" id="Phobius"/>
    </source>
</evidence>
<dbReference type="EMBL" id="MU839828">
    <property type="protein sequence ID" value="KAK1759944.1"/>
    <property type="molecule type" value="Genomic_DNA"/>
</dbReference>
<protein>
    <submittedName>
        <fullName evidence="2">Uncharacterized protein</fullName>
    </submittedName>
</protein>
<dbReference type="AlphaFoldDB" id="A0AAJ0FFJ1"/>
<dbReference type="Proteomes" id="UP001239445">
    <property type="component" value="Unassembled WGS sequence"/>
</dbReference>
<comment type="caution">
    <text evidence="2">The sequence shown here is derived from an EMBL/GenBank/DDBJ whole genome shotgun (WGS) entry which is preliminary data.</text>
</comment>
<accession>A0AAJ0FFJ1</accession>
<gene>
    <name evidence="2" type="ORF">QBC47DRAFT_458126</name>
</gene>
<feature type="transmembrane region" description="Helical" evidence="1">
    <location>
        <begin position="141"/>
        <end position="164"/>
    </location>
</feature>
<feature type="transmembrane region" description="Helical" evidence="1">
    <location>
        <begin position="98"/>
        <end position="120"/>
    </location>
</feature>